<protein>
    <submittedName>
        <fullName evidence="2">DUF4304 domain-containing protein</fullName>
    </submittedName>
</protein>
<sequence length="247" mass="29440">MNRFRCRWLQHRYGMVKEEVPPIKHTYERLKTIVDNGVRNNYIISLYPYGKYIKYNGKKTIIKEPKMLSIFLSTYGWPEDTNFEEIVPQIIDIYLEHNEWDDVKKMLTSLFRSAKSDRWIREDETSYTPVKNYHLLSVLRRKCLEGQELSLKELNDYSYELKRLFPNSTVQYDNFLQTIYEYNKLFGLCLERIPNPSVNMIDECITLLKTLIKLDILSLHSNETLTTVFIAKKLCITKMAVHGTMKR</sequence>
<organism evidence="1 2">
    <name type="scientific">Heterorhabditis bacteriophora</name>
    <name type="common">Entomopathogenic nematode worm</name>
    <dbReference type="NCBI Taxonomy" id="37862"/>
    <lineage>
        <taxon>Eukaryota</taxon>
        <taxon>Metazoa</taxon>
        <taxon>Ecdysozoa</taxon>
        <taxon>Nematoda</taxon>
        <taxon>Chromadorea</taxon>
        <taxon>Rhabditida</taxon>
        <taxon>Rhabditina</taxon>
        <taxon>Rhabditomorpha</taxon>
        <taxon>Strongyloidea</taxon>
        <taxon>Heterorhabditidae</taxon>
        <taxon>Heterorhabditis</taxon>
    </lineage>
</organism>
<dbReference type="GO" id="GO:0070129">
    <property type="term" value="P:regulation of mitochondrial translation"/>
    <property type="evidence" value="ECO:0007669"/>
    <property type="project" value="TreeGrafter"/>
</dbReference>
<dbReference type="GO" id="GO:0005634">
    <property type="term" value="C:nucleus"/>
    <property type="evidence" value="ECO:0007669"/>
    <property type="project" value="TreeGrafter"/>
</dbReference>
<reference evidence="2" key="1">
    <citation type="submission" date="2016-11" db="UniProtKB">
        <authorList>
            <consortium name="WormBaseParasite"/>
        </authorList>
    </citation>
    <scope>IDENTIFICATION</scope>
</reference>
<dbReference type="InterPro" id="IPR033490">
    <property type="entry name" value="LRP130"/>
</dbReference>
<accession>A0A1I7XLN6</accession>
<proteinExistence type="predicted"/>
<dbReference type="GO" id="GO:0003730">
    <property type="term" value="F:mRNA 3'-UTR binding"/>
    <property type="evidence" value="ECO:0007669"/>
    <property type="project" value="TreeGrafter"/>
</dbReference>
<dbReference type="PANTHER" id="PTHR46669:SF1">
    <property type="entry name" value="LEUCINE-RICH PPR MOTIF-CONTAINING PROTEIN, MITOCHONDRIAL"/>
    <property type="match status" value="1"/>
</dbReference>
<keyword evidence="1" id="KW-1185">Reference proteome</keyword>
<dbReference type="WBParaSite" id="Hba_18687">
    <property type="protein sequence ID" value="Hba_18687"/>
    <property type="gene ID" value="Hba_18687"/>
</dbReference>
<name>A0A1I7XLN6_HETBA</name>
<dbReference type="AlphaFoldDB" id="A0A1I7XLN6"/>
<dbReference type="GO" id="GO:0005739">
    <property type="term" value="C:mitochondrion"/>
    <property type="evidence" value="ECO:0007669"/>
    <property type="project" value="TreeGrafter"/>
</dbReference>
<evidence type="ECO:0000313" key="2">
    <source>
        <dbReference type="WBParaSite" id="Hba_18687"/>
    </source>
</evidence>
<evidence type="ECO:0000313" key="1">
    <source>
        <dbReference type="Proteomes" id="UP000095283"/>
    </source>
</evidence>
<dbReference type="Proteomes" id="UP000095283">
    <property type="component" value="Unplaced"/>
</dbReference>
<dbReference type="PANTHER" id="PTHR46669">
    <property type="entry name" value="LEUCINE-RICH PPR MOTIF-CONTAINING PROTEIN, MITOCHONDRIAL"/>
    <property type="match status" value="1"/>
</dbReference>